<evidence type="ECO:0000256" key="3">
    <source>
        <dbReference type="ARBA" id="ARBA00023163"/>
    </source>
</evidence>
<dbReference type="PROSITE" id="PS00356">
    <property type="entry name" value="HTH_LACI_1"/>
    <property type="match status" value="1"/>
</dbReference>
<dbReference type="GO" id="GO:0003700">
    <property type="term" value="F:DNA-binding transcription factor activity"/>
    <property type="evidence" value="ECO:0007669"/>
    <property type="project" value="TreeGrafter"/>
</dbReference>
<dbReference type="Pfam" id="PF13377">
    <property type="entry name" value="Peripla_BP_3"/>
    <property type="match status" value="1"/>
</dbReference>
<dbReference type="STRING" id="393762.SAMN05660472_00628"/>
<keyword evidence="6" id="KW-1185">Reference proteome</keyword>
<evidence type="ECO:0000313" key="6">
    <source>
        <dbReference type="Proteomes" id="UP000198718"/>
    </source>
</evidence>
<dbReference type="Proteomes" id="UP000198718">
    <property type="component" value="Unassembled WGS sequence"/>
</dbReference>
<dbReference type="InterPro" id="IPR046335">
    <property type="entry name" value="LacI/GalR-like_sensor"/>
</dbReference>
<dbReference type="Gene3D" id="3.40.50.2300">
    <property type="match status" value="2"/>
</dbReference>
<dbReference type="CDD" id="cd06267">
    <property type="entry name" value="PBP1_LacI_sugar_binding-like"/>
    <property type="match status" value="1"/>
</dbReference>
<dbReference type="InterPro" id="IPR010982">
    <property type="entry name" value="Lambda_DNA-bd_dom_sf"/>
</dbReference>
<gene>
    <name evidence="5" type="ORF">SAMN05660472_00628</name>
</gene>
<dbReference type="Pfam" id="PF00356">
    <property type="entry name" value="LacI"/>
    <property type="match status" value="1"/>
</dbReference>
<keyword evidence="1" id="KW-0805">Transcription regulation</keyword>
<dbReference type="SUPFAM" id="SSF47413">
    <property type="entry name" value="lambda repressor-like DNA-binding domains"/>
    <property type="match status" value="1"/>
</dbReference>
<dbReference type="SMART" id="SM00354">
    <property type="entry name" value="HTH_LACI"/>
    <property type="match status" value="1"/>
</dbReference>
<reference evidence="5 6" key="1">
    <citation type="submission" date="2016-10" db="EMBL/GenBank/DDBJ databases">
        <authorList>
            <person name="de Groot N.N."/>
        </authorList>
    </citation>
    <scope>NUCLEOTIDE SEQUENCE [LARGE SCALE GENOMIC DNA]</scope>
    <source>
        <strain evidence="5 6">DSM 18346</strain>
    </source>
</reference>
<dbReference type="RefSeq" id="WP_090550143.1">
    <property type="nucleotide sequence ID" value="NZ_FNFP01000001.1"/>
</dbReference>
<evidence type="ECO:0000259" key="4">
    <source>
        <dbReference type="PROSITE" id="PS50932"/>
    </source>
</evidence>
<feature type="domain" description="HTH lacI-type" evidence="4">
    <location>
        <begin position="5"/>
        <end position="60"/>
    </location>
</feature>
<dbReference type="Gene3D" id="1.10.260.40">
    <property type="entry name" value="lambda repressor-like DNA-binding domains"/>
    <property type="match status" value="1"/>
</dbReference>
<dbReference type="PANTHER" id="PTHR30146">
    <property type="entry name" value="LACI-RELATED TRANSCRIPTIONAL REPRESSOR"/>
    <property type="match status" value="1"/>
</dbReference>
<dbReference type="InterPro" id="IPR000843">
    <property type="entry name" value="HTH_LacI"/>
</dbReference>
<dbReference type="CDD" id="cd01392">
    <property type="entry name" value="HTH_LacI"/>
    <property type="match status" value="1"/>
</dbReference>
<organism evidence="5 6">
    <name type="scientific">Natronincola ferrireducens</name>
    <dbReference type="NCBI Taxonomy" id="393762"/>
    <lineage>
        <taxon>Bacteria</taxon>
        <taxon>Bacillati</taxon>
        <taxon>Bacillota</taxon>
        <taxon>Clostridia</taxon>
        <taxon>Peptostreptococcales</taxon>
        <taxon>Natronincolaceae</taxon>
        <taxon>Natronincola</taxon>
    </lineage>
</organism>
<protein>
    <submittedName>
        <fullName evidence="5">Transcriptional regulator, LacI family</fullName>
    </submittedName>
</protein>
<name>A0A1G8YSM6_9FIRM</name>
<dbReference type="GO" id="GO:0000976">
    <property type="term" value="F:transcription cis-regulatory region binding"/>
    <property type="evidence" value="ECO:0007669"/>
    <property type="project" value="TreeGrafter"/>
</dbReference>
<dbReference type="AlphaFoldDB" id="A0A1G8YSM6"/>
<dbReference type="PRINTS" id="PR00036">
    <property type="entry name" value="HTHLACI"/>
</dbReference>
<dbReference type="PROSITE" id="PS50932">
    <property type="entry name" value="HTH_LACI_2"/>
    <property type="match status" value="1"/>
</dbReference>
<keyword evidence="3" id="KW-0804">Transcription</keyword>
<dbReference type="EMBL" id="FNFP01000001">
    <property type="protein sequence ID" value="SDK05444.1"/>
    <property type="molecule type" value="Genomic_DNA"/>
</dbReference>
<sequence>MKKKPTISDIAKLANVSIATVSRVLSNSDYPVKEEVRQKILGISKEVNYKPNIFGKMLKGGSSKEIGVIIPSVTNPFYAQLVSAVEKQCINRGYIPLICSSYNNPKMEKRHIDILFQKQVAGIVMSTIRKDDPFLNIEAHDKNVKVVLFDQTRTDLQYDSVSFDFRKGGYMAVDYLIQCGHKDIAFLTAPIDRKSRKMILEGYKQALKINGIMYNSKRVIISSMIGTNDSGEFEYENGKTLARLLLQDKVLPDAIVTINDMTAIGIIRELTSEGIEVPKDVSIIGFDNISISSMITPSLTTINQPSYETGTLATKMLLDRIEGKEIETNNIVMKPTLIKRDSVKKIEKETRQ</sequence>
<evidence type="ECO:0000313" key="5">
    <source>
        <dbReference type="EMBL" id="SDK05444.1"/>
    </source>
</evidence>
<proteinExistence type="predicted"/>
<evidence type="ECO:0000256" key="2">
    <source>
        <dbReference type="ARBA" id="ARBA00023125"/>
    </source>
</evidence>
<dbReference type="PANTHER" id="PTHR30146:SF154">
    <property type="entry name" value="TRANSCRIPTION REGULATOR, MEMBER OF GALR FAMILY"/>
    <property type="match status" value="1"/>
</dbReference>
<keyword evidence="2" id="KW-0238">DNA-binding</keyword>
<dbReference type="OrthoDB" id="369222at2"/>
<dbReference type="InterPro" id="IPR028082">
    <property type="entry name" value="Peripla_BP_I"/>
</dbReference>
<accession>A0A1G8YSM6</accession>
<evidence type="ECO:0000256" key="1">
    <source>
        <dbReference type="ARBA" id="ARBA00023015"/>
    </source>
</evidence>
<dbReference type="SUPFAM" id="SSF53822">
    <property type="entry name" value="Periplasmic binding protein-like I"/>
    <property type="match status" value="1"/>
</dbReference>